<dbReference type="AlphaFoldDB" id="A0A8D5UJE0"/>
<dbReference type="Proteomes" id="UP000677436">
    <property type="component" value="Chromosome"/>
</dbReference>
<evidence type="ECO:0000313" key="2">
    <source>
        <dbReference type="Proteomes" id="UP000677436"/>
    </source>
</evidence>
<organism evidence="1 2">
    <name type="scientific">Polycladomyces abyssicola</name>
    <dbReference type="NCBI Taxonomy" id="1125966"/>
    <lineage>
        <taxon>Bacteria</taxon>
        <taxon>Bacillati</taxon>
        <taxon>Bacillota</taxon>
        <taxon>Bacilli</taxon>
        <taxon>Bacillales</taxon>
        <taxon>Thermoactinomycetaceae</taxon>
        <taxon>Polycladomyces</taxon>
    </lineage>
</organism>
<evidence type="ECO:0000313" key="1">
    <source>
        <dbReference type="EMBL" id="BCU82870.1"/>
    </source>
</evidence>
<reference evidence="1" key="2">
    <citation type="journal article" date="2021" name="Microbiol. Resour. Announc.">
        <title>Complete Genome Sequence of Polycladomyces abyssicola JIR-001T, Isolated from Hemipelagic Sediment in Deep Seawater.</title>
        <authorList>
            <person name="Tsubouchi T."/>
            <person name="Kaneko Y."/>
        </authorList>
    </citation>
    <scope>NUCLEOTIDE SEQUENCE</scope>
    <source>
        <strain evidence="1">JIR-001</strain>
    </source>
</reference>
<reference evidence="1" key="1">
    <citation type="journal article" date="2013" name="Int. J. Syst. Evol. Microbiol.">
        <title>Polycladomyces abyssicola gen. nov., sp. nov., a thermophilic filamentous bacterium isolated from hemipelagic sediment.</title>
        <authorList>
            <person name="Tsubouchi T."/>
            <person name="Shimane Y."/>
            <person name="Mori K."/>
            <person name="Usui K."/>
            <person name="Hiraki T."/>
            <person name="Tame A."/>
            <person name="Uematsu K."/>
            <person name="Maruyama T."/>
            <person name="Hatada Y."/>
        </authorList>
    </citation>
    <scope>NUCLEOTIDE SEQUENCE</scope>
    <source>
        <strain evidence="1">JIR-001</strain>
    </source>
</reference>
<dbReference type="EMBL" id="AP024601">
    <property type="protein sequence ID" value="BCU82870.1"/>
    <property type="molecule type" value="Genomic_DNA"/>
</dbReference>
<dbReference type="KEGG" id="pabs:JIR001_26530"/>
<accession>A0A8D5UJE0</accession>
<name>A0A8D5UJE0_9BACL</name>
<proteinExistence type="predicted"/>
<gene>
    <name evidence="1" type="ORF">JIR001_26530</name>
</gene>
<protein>
    <submittedName>
        <fullName evidence="1">Uncharacterized protein</fullName>
    </submittedName>
</protein>
<keyword evidence="2" id="KW-1185">Reference proteome</keyword>
<sequence length="48" mass="5549">MGKPGFGKANPLVKLVTECTFCYEFEYNKNERMQIQNTFNPKMTAKNS</sequence>